<keyword evidence="3" id="KW-0342">GTP-binding</keyword>
<dbReference type="InterPro" id="IPR005225">
    <property type="entry name" value="Small_GTP-bd"/>
</dbReference>
<feature type="region of interest" description="Disordered" evidence="4">
    <location>
        <begin position="252"/>
        <end position="281"/>
    </location>
</feature>
<dbReference type="PROSITE" id="PS51420">
    <property type="entry name" value="RHO"/>
    <property type="match status" value="1"/>
</dbReference>
<dbReference type="InterPro" id="IPR003578">
    <property type="entry name" value="Small_GTPase_Rho"/>
</dbReference>
<evidence type="ECO:0000256" key="4">
    <source>
        <dbReference type="SAM" id="MobiDB-lite"/>
    </source>
</evidence>
<dbReference type="Pfam" id="PF00071">
    <property type="entry name" value="Ras"/>
    <property type="match status" value="1"/>
</dbReference>
<dbReference type="AlphaFoldDB" id="A0A9W9FUT6"/>
<evidence type="ECO:0000256" key="1">
    <source>
        <dbReference type="ARBA" id="ARBA00022481"/>
    </source>
</evidence>
<dbReference type="PRINTS" id="PR00449">
    <property type="entry name" value="RASTRNSFRMNG"/>
</dbReference>
<keyword evidence="6" id="KW-1185">Reference proteome</keyword>
<evidence type="ECO:0000313" key="5">
    <source>
        <dbReference type="EMBL" id="KAJ5106788.1"/>
    </source>
</evidence>
<feature type="compositionally biased region" description="Polar residues" evidence="4">
    <location>
        <begin position="330"/>
        <end position="345"/>
    </location>
</feature>
<keyword evidence="2" id="KW-0547">Nucleotide-binding</keyword>
<dbReference type="SMART" id="SM00175">
    <property type="entry name" value="RAB"/>
    <property type="match status" value="1"/>
</dbReference>
<dbReference type="GO" id="GO:0003924">
    <property type="term" value="F:GTPase activity"/>
    <property type="evidence" value="ECO:0007669"/>
    <property type="project" value="InterPro"/>
</dbReference>
<dbReference type="SUPFAM" id="SSF52540">
    <property type="entry name" value="P-loop containing nucleoside triphosphate hydrolases"/>
    <property type="match status" value="1"/>
</dbReference>
<proteinExistence type="predicted"/>
<dbReference type="PROSITE" id="PS51421">
    <property type="entry name" value="RAS"/>
    <property type="match status" value="1"/>
</dbReference>
<dbReference type="NCBIfam" id="TIGR00231">
    <property type="entry name" value="small_GTP"/>
    <property type="match status" value="1"/>
</dbReference>
<dbReference type="OrthoDB" id="524326at2759"/>
<dbReference type="PROSITE" id="PS51419">
    <property type="entry name" value="RAB"/>
    <property type="match status" value="1"/>
</dbReference>
<comment type="caution">
    <text evidence="5">The sequence shown here is derived from an EMBL/GenBank/DDBJ whole genome shotgun (WGS) entry which is preliminary data.</text>
</comment>
<evidence type="ECO:0000313" key="6">
    <source>
        <dbReference type="Proteomes" id="UP001149165"/>
    </source>
</evidence>
<dbReference type="GO" id="GO:0007264">
    <property type="term" value="P:small GTPase-mediated signal transduction"/>
    <property type="evidence" value="ECO:0007669"/>
    <property type="project" value="InterPro"/>
</dbReference>
<keyword evidence="5" id="KW-0378">Hydrolase</keyword>
<organism evidence="5 6">
    <name type="scientific">Penicillium angulare</name>
    <dbReference type="NCBI Taxonomy" id="116970"/>
    <lineage>
        <taxon>Eukaryota</taxon>
        <taxon>Fungi</taxon>
        <taxon>Dikarya</taxon>
        <taxon>Ascomycota</taxon>
        <taxon>Pezizomycotina</taxon>
        <taxon>Eurotiomycetes</taxon>
        <taxon>Eurotiomycetidae</taxon>
        <taxon>Eurotiales</taxon>
        <taxon>Aspergillaceae</taxon>
        <taxon>Penicillium</taxon>
    </lineage>
</organism>
<name>A0A9W9FUT6_9EURO</name>
<dbReference type="SMART" id="SM00173">
    <property type="entry name" value="RAS"/>
    <property type="match status" value="1"/>
</dbReference>
<feature type="non-terminal residue" evidence="5">
    <location>
        <position position="1"/>
    </location>
</feature>
<dbReference type="EMBL" id="JAPQKH010000003">
    <property type="protein sequence ID" value="KAJ5106788.1"/>
    <property type="molecule type" value="Genomic_DNA"/>
</dbReference>
<dbReference type="GO" id="GO:0005525">
    <property type="term" value="F:GTP binding"/>
    <property type="evidence" value="ECO:0007669"/>
    <property type="project" value="UniProtKB-KW"/>
</dbReference>
<dbReference type="InterPro" id="IPR001806">
    <property type="entry name" value="Small_GTPase"/>
</dbReference>
<dbReference type="Gene3D" id="3.40.50.300">
    <property type="entry name" value="P-loop containing nucleotide triphosphate hydrolases"/>
    <property type="match status" value="1"/>
</dbReference>
<keyword evidence="1" id="KW-0488">Methylation</keyword>
<evidence type="ECO:0000256" key="2">
    <source>
        <dbReference type="ARBA" id="ARBA00022741"/>
    </source>
</evidence>
<reference evidence="5" key="1">
    <citation type="submission" date="2022-11" db="EMBL/GenBank/DDBJ databases">
        <authorList>
            <person name="Petersen C."/>
        </authorList>
    </citation>
    <scope>NUCLEOTIDE SEQUENCE</scope>
    <source>
        <strain evidence="5">IBT 30069</strain>
    </source>
</reference>
<accession>A0A9W9FUT6</accession>
<dbReference type="CDD" id="cd00157">
    <property type="entry name" value="Rho"/>
    <property type="match status" value="1"/>
</dbReference>
<sequence length="575" mass="64253">DVSSIAEACKALINDAETTKYVVAESVLNYPEAAADVATINSELSELQKVLELLNVNITTPNGEIIPETLWAHVMSIITNCSGVISQIHQLLDSRPDDNDLTKSAASWRREATALRMSLGTHRVYLNLALQFVSLGMTKTIQEDTNVIRGDVMGVKQDTTLITGILEELGRLRAIVANSTTTTITRDQDFILERYLDGLTSYAESVCADVVWETPNYSPQTPRALQLESLTIFADRIWDDVALKHLKDIPQSSVDQDAETERQSPPVMTVEESEFPQEEHQDNQLIIPRQSTFLSLLDKLAKYANIIWDDIKNPQQRNARLRSPGVEAEGNSQQSSLDVTDSTFRSSSDGTEVLFGENSMDPTLAPARFFIYRRKIAYQPEQRVKLVIVGDVCGKTALLIYQAMDKNVFVENLGLTVFEKYEMNVALDGRNVKLDLWDNSGTPDYSRLRAISYPESDIFLICFSIGSANSADNVLESWDEEVHQFSGDLPILLVGLQKDLRDENPTPEDLVTWEEGDAIRSKIGANAYLECSAKTGEGVVEVLHEATRLALLAPFAGRRLKQKQHFKRFFRKSIG</sequence>
<dbReference type="InterPro" id="IPR027417">
    <property type="entry name" value="P-loop_NTPase"/>
</dbReference>
<protein>
    <submittedName>
        <fullName evidence="5">P-loop containing nucleoside triphosphate hydrolase protein</fullName>
    </submittedName>
</protein>
<dbReference type="SMART" id="SM00174">
    <property type="entry name" value="RHO"/>
    <property type="match status" value="1"/>
</dbReference>
<evidence type="ECO:0000256" key="3">
    <source>
        <dbReference type="ARBA" id="ARBA00023134"/>
    </source>
</evidence>
<dbReference type="Proteomes" id="UP001149165">
    <property type="component" value="Unassembled WGS sequence"/>
</dbReference>
<reference evidence="5" key="2">
    <citation type="journal article" date="2023" name="IMA Fungus">
        <title>Comparative genomic study of the Penicillium genus elucidates a diverse pangenome and 15 lateral gene transfer events.</title>
        <authorList>
            <person name="Petersen C."/>
            <person name="Sorensen T."/>
            <person name="Nielsen M.R."/>
            <person name="Sondergaard T.E."/>
            <person name="Sorensen J.L."/>
            <person name="Fitzpatrick D.A."/>
            <person name="Frisvad J.C."/>
            <person name="Nielsen K.L."/>
        </authorList>
    </citation>
    <scope>NUCLEOTIDE SEQUENCE</scope>
    <source>
        <strain evidence="5">IBT 30069</strain>
    </source>
</reference>
<dbReference type="PANTHER" id="PTHR24072">
    <property type="entry name" value="RHO FAMILY GTPASE"/>
    <property type="match status" value="1"/>
</dbReference>
<gene>
    <name evidence="5" type="ORF">N7456_003463</name>
</gene>
<feature type="region of interest" description="Disordered" evidence="4">
    <location>
        <begin position="318"/>
        <end position="345"/>
    </location>
</feature>